<dbReference type="AlphaFoldDB" id="A0A1Q2H1Y8"/>
<dbReference type="EMBL" id="CP019628">
    <property type="protein sequence ID" value="AQQ01367.1"/>
    <property type="molecule type" value="Genomic_DNA"/>
</dbReference>
<proteinExistence type="predicted"/>
<dbReference type="RefSeq" id="WP_077538010.1">
    <property type="nucleotide sequence ID" value="NZ_CANLYY010000022.1"/>
</dbReference>
<dbReference type="Gene3D" id="3.40.50.1110">
    <property type="entry name" value="SGNH hydrolase"/>
    <property type="match status" value="1"/>
</dbReference>
<protein>
    <recommendedName>
        <fullName evidence="1">SGNH hydrolase-type esterase domain-containing protein</fullName>
    </recommendedName>
</protein>
<sequence length="204" mass="23041">MIKNILCFGDSNTWGLDPSTGKRFDENTRWTARLAKKLGPDFNVIEAGQPNRTLINLPPFDGVLCGVRYLKPYLEQYSLDVIIIALGTNDLKKRFNLTPKQISQGLDCLIRKVKCFYDINKQPKILILSPAYIKTVGPYKHIYEGAECKNEAMSEQFKNVAFDNDALFFDLQSVVNVSPLDGIHMSTDGHYKIADAVFKITRAC</sequence>
<dbReference type="KEGG" id="paln:B0W48_17280"/>
<dbReference type="CDD" id="cd01839">
    <property type="entry name" value="SGNH_arylesterase_like"/>
    <property type="match status" value="1"/>
</dbReference>
<dbReference type="PANTHER" id="PTHR30383:SF29">
    <property type="entry name" value="SGNH HYDROLASE-TYPE ESTERASE DOMAIN-CONTAINING PROTEIN"/>
    <property type="match status" value="1"/>
</dbReference>
<dbReference type="InterPro" id="IPR013830">
    <property type="entry name" value="SGNH_hydro"/>
</dbReference>
<evidence type="ECO:0000259" key="1">
    <source>
        <dbReference type="Pfam" id="PF13472"/>
    </source>
</evidence>
<dbReference type="SUPFAM" id="SSF52266">
    <property type="entry name" value="SGNH hydrolase"/>
    <property type="match status" value="1"/>
</dbReference>
<dbReference type="Proteomes" id="UP000188243">
    <property type="component" value="Chromosome"/>
</dbReference>
<name>A0A1Q2H1Y8_9GAMM</name>
<evidence type="ECO:0000313" key="3">
    <source>
        <dbReference type="Proteomes" id="UP000188243"/>
    </source>
</evidence>
<accession>A0A1Q2H1Y8</accession>
<dbReference type="STRING" id="247523.B0W48_17280"/>
<dbReference type="GO" id="GO:0016788">
    <property type="term" value="F:hydrolase activity, acting on ester bonds"/>
    <property type="evidence" value="ECO:0007669"/>
    <property type="project" value="UniProtKB-ARBA"/>
</dbReference>
<dbReference type="InterPro" id="IPR051532">
    <property type="entry name" value="Ester_Hydrolysis_Enzymes"/>
</dbReference>
<gene>
    <name evidence="2" type="ORF">B0W48_17280</name>
</gene>
<dbReference type="InterPro" id="IPR036514">
    <property type="entry name" value="SGNH_hydro_sf"/>
</dbReference>
<dbReference type="Pfam" id="PF13472">
    <property type="entry name" value="Lipase_GDSL_2"/>
    <property type="match status" value="1"/>
</dbReference>
<reference evidence="2 3" key="1">
    <citation type="submission" date="2017-02" db="EMBL/GenBank/DDBJ databases">
        <title>Complete genome sequence of the cold-active Pseudoalteromonas aliena strain EH1 isolated from Arctic seawater.</title>
        <authorList>
            <person name="Kim E."/>
            <person name="Heo E."/>
            <person name="Kim H."/>
            <person name="Kim D."/>
        </authorList>
    </citation>
    <scope>NUCLEOTIDE SEQUENCE [LARGE SCALE GENOMIC DNA]</scope>
    <source>
        <strain evidence="2 3">EH1</strain>
    </source>
</reference>
<feature type="domain" description="SGNH hydrolase-type esterase" evidence="1">
    <location>
        <begin position="7"/>
        <end position="190"/>
    </location>
</feature>
<dbReference type="PANTHER" id="PTHR30383">
    <property type="entry name" value="THIOESTERASE 1/PROTEASE 1/LYSOPHOSPHOLIPASE L1"/>
    <property type="match status" value="1"/>
</dbReference>
<organism evidence="2 3">
    <name type="scientific">Pseudoalteromonas aliena</name>
    <dbReference type="NCBI Taxonomy" id="247523"/>
    <lineage>
        <taxon>Bacteria</taxon>
        <taxon>Pseudomonadati</taxon>
        <taxon>Pseudomonadota</taxon>
        <taxon>Gammaproteobacteria</taxon>
        <taxon>Alteromonadales</taxon>
        <taxon>Pseudoalteromonadaceae</taxon>
        <taxon>Pseudoalteromonas</taxon>
    </lineage>
</organism>
<evidence type="ECO:0000313" key="2">
    <source>
        <dbReference type="EMBL" id="AQQ01367.1"/>
    </source>
</evidence>